<dbReference type="Proteomes" id="UP000644660">
    <property type="component" value="Unassembled WGS sequence"/>
</dbReference>
<keyword evidence="3 4" id="KW-0862">Zinc</keyword>
<protein>
    <submittedName>
        <fullName evidence="9">Similar to Saccharomyces cerevisiae YDR379W RGA2 GTPase- activating protein for the polarity-establishment protein Cdc42p</fullName>
    </submittedName>
</protein>
<dbReference type="PROSITE" id="PS50238">
    <property type="entry name" value="RHOGAP"/>
    <property type="match status" value="1"/>
</dbReference>
<dbReference type="SUPFAM" id="SSF48350">
    <property type="entry name" value="GTPase activation domain, GAP"/>
    <property type="match status" value="1"/>
</dbReference>
<keyword evidence="10" id="KW-1185">Reference proteome</keyword>
<dbReference type="SMART" id="SM00132">
    <property type="entry name" value="LIM"/>
    <property type="match status" value="2"/>
</dbReference>
<dbReference type="InterPro" id="IPR008936">
    <property type="entry name" value="Rho_GTPase_activation_prot"/>
</dbReference>
<evidence type="ECO:0000313" key="9">
    <source>
        <dbReference type="EMBL" id="CAB4252039.1"/>
    </source>
</evidence>
<organism evidence="9 10">
    <name type="scientific">Maudiozyma barnettii</name>
    <dbReference type="NCBI Taxonomy" id="61262"/>
    <lineage>
        <taxon>Eukaryota</taxon>
        <taxon>Fungi</taxon>
        <taxon>Dikarya</taxon>
        <taxon>Ascomycota</taxon>
        <taxon>Saccharomycotina</taxon>
        <taxon>Saccharomycetes</taxon>
        <taxon>Saccharomycetales</taxon>
        <taxon>Saccharomycetaceae</taxon>
        <taxon>Maudiozyma</taxon>
    </lineage>
</organism>
<keyword evidence="4" id="KW-0440">LIM domain</keyword>
<dbReference type="GO" id="GO:0007010">
    <property type="term" value="P:cytoskeleton organization"/>
    <property type="evidence" value="ECO:0007669"/>
    <property type="project" value="UniProtKB-ARBA"/>
</dbReference>
<dbReference type="PROSITE" id="PS00478">
    <property type="entry name" value="LIM_DOMAIN_1"/>
    <property type="match status" value="1"/>
</dbReference>
<dbReference type="GO" id="GO:0005938">
    <property type="term" value="C:cell cortex"/>
    <property type="evidence" value="ECO:0007669"/>
    <property type="project" value="UniProtKB-ARBA"/>
</dbReference>
<dbReference type="PANTHER" id="PTHR23176:SF121">
    <property type="entry name" value="RHO-TYPE GTPASE-ACTIVATING PROTEIN 1-RELATED"/>
    <property type="match status" value="1"/>
</dbReference>
<feature type="compositionally biased region" description="Polar residues" evidence="6">
    <location>
        <begin position="518"/>
        <end position="544"/>
    </location>
</feature>
<dbReference type="GeneID" id="64855158"/>
<evidence type="ECO:0000259" key="8">
    <source>
        <dbReference type="PROSITE" id="PS50238"/>
    </source>
</evidence>
<feature type="coiled-coil region" evidence="5">
    <location>
        <begin position="393"/>
        <end position="460"/>
    </location>
</feature>
<evidence type="ECO:0000313" key="10">
    <source>
        <dbReference type="Proteomes" id="UP000644660"/>
    </source>
</evidence>
<dbReference type="SMART" id="SM00324">
    <property type="entry name" value="RhoGAP"/>
    <property type="match status" value="1"/>
</dbReference>
<name>A0A8H2ZHE1_9SACH</name>
<feature type="region of interest" description="Disordered" evidence="6">
    <location>
        <begin position="155"/>
        <end position="202"/>
    </location>
</feature>
<dbReference type="InterPro" id="IPR050729">
    <property type="entry name" value="Rho-GAP"/>
</dbReference>
<feature type="domain" description="LIM zinc-binding" evidence="7">
    <location>
        <begin position="79"/>
        <end position="140"/>
    </location>
</feature>
<evidence type="ECO:0000256" key="6">
    <source>
        <dbReference type="SAM" id="MobiDB-lite"/>
    </source>
</evidence>
<reference evidence="9 10" key="1">
    <citation type="submission" date="2020-05" db="EMBL/GenBank/DDBJ databases">
        <authorList>
            <person name="Casaregola S."/>
            <person name="Devillers H."/>
            <person name="Grondin C."/>
        </authorList>
    </citation>
    <scope>NUCLEOTIDE SEQUENCE [LARGE SCALE GENOMIC DNA]</scope>
    <source>
        <strain evidence="9 10">CLIB 1767</strain>
    </source>
</reference>
<dbReference type="GO" id="GO:0046872">
    <property type="term" value="F:metal ion binding"/>
    <property type="evidence" value="ECO:0007669"/>
    <property type="project" value="UniProtKB-KW"/>
</dbReference>
<dbReference type="PROSITE" id="PS50023">
    <property type="entry name" value="LIM_DOMAIN_2"/>
    <property type="match status" value="2"/>
</dbReference>
<evidence type="ECO:0000256" key="1">
    <source>
        <dbReference type="ARBA" id="ARBA00022468"/>
    </source>
</evidence>
<dbReference type="InterPro" id="IPR001781">
    <property type="entry name" value="Znf_LIM"/>
</dbReference>
<evidence type="ECO:0000256" key="2">
    <source>
        <dbReference type="ARBA" id="ARBA00022723"/>
    </source>
</evidence>
<dbReference type="CDD" id="cd09395">
    <property type="entry name" value="LIM2_Rga"/>
    <property type="match status" value="1"/>
</dbReference>
<dbReference type="GO" id="GO:0005096">
    <property type="term" value="F:GTPase activator activity"/>
    <property type="evidence" value="ECO:0007669"/>
    <property type="project" value="UniProtKB-KW"/>
</dbReference>
<dbReference type="GO" id="GO:0007165">
    <property type="term" value="P:signal transduction"/>
    <property type="evidence" value="ECO:0007669"/>
    <property type="project" value="InterPro"/>
</dbReference>
<dbReference type="OrthoDB" id="19923at2759"/>
<feature type="domain" description="LIM zinc-binding" evidence="7">
    <location>
        <begin position="22"/>
        <end position="78"/>
    </location>
</feature>
<evidence type="ECO:0000256" key="4">
    <source>
        <dbReference type="PROSITE-ProRule" id="PRU00125"/>
    </source>
</evidence>
<keyword evidence="2 4" id="KW-0479">Metal-binding</keyword>
<dbReference type="Gene3D" id="2.10.110.10">
    <property type="entry name" value="Cysteine Rich Protein"/>
    <property type="match status" value="2"/>
</dbReference>
<dbReference type="Gene3D" id="1.10.555.10">
    <property type="entry name" value="Rho GTPase activation protein"/>
    <property type="match status" value="1"/>
</dbReference>
<dbReference type="RefSeq" id="XP_041404078.1">
    <property type="nucleotide sequence ID" value="XM_041548144.1"/>
</dbReference>
<dbReference type="Pfam" id="PF00620">
    <property type="entry name" value="RhoGAP"/>
    <property type="match status" value="1"/>
</dbReference>
<keyword evidence="1" id="KW-0343">GTPase activation</keyword>
<evidence type="ECO:0000259" key="7">
    <source>
        <dbReference type="PROSITE" id="PS50023"/>
    </source>
</evidence>
<evidence type="ECO:0000256" key="5">
    <source>
        <dbReference type="SAM" id="Coils"/>
    </source>
</evidence>
<feature type="domain" description="Rho-GAP" evidence="8">
    <location>
        <begin position="592"/>
        <end position="792"/>
    </location>
</feature>
<evidence type="ECO:0000256" key="3">
    <source>
        <dbReference type="ARBA" id="ARBA00022833"/>
    </source>
</evidence>
<sequence length="793" mass="89890">MTSILDSTLTSSINLPHDEELPTCVRCKEDITTGHAYELGDDKWHTHCFSCYRCDKPLSCESDFLVLGTGTLICFDCSDSCKSCGKKIDDLAIILSSSNEAYCSGCFKCCKCGDKIKDLRYAKTKRGLFCLSCHERLLAKRKYYEEKKRRLTKHLPTIPKELQEDIDSGSPKELKVPERSRDRPISPVRKRSNSSNFNSHKRNVSIDDMLKATLTGEEKENQPYESYINDNEDSSIDNLSLEPLENLENEGIIDNIIPYTVQNASPFLQESEFSGRSNSNNSGNSYKGGLYAEALNNRHSGESEHYGGLGITSASMSPSAAPEIANLYHTTHYDYDHSLDAGVREARSLKSPVSIDSNRKLENQSKPKTGIEAVQMYKTPALDFSTSSTNLRRDFLTTDIEQYNEEEMELKIDASKQELHELENGIKALKDIKQNLLDEVSSIEQKKTKLLEEVQGLETMKPIIKTSRTTSPEFKRNRIRPPPDIPIVNMYDSISPSKEQEHVASVARQAKPKFWKLFSSSSSPPKQNAMTKSSSSKGISNLGNNGREDENEFVGMHIDKLKPFSNSKMNKSASIQSVHSEVQEDGSNIFGSTLVQRCQYEHSQIPNILVRCIDNIEDDGENLRSEGLYRKSGSQAVIESLEKKFAKEEYVNLAEYDINVSTSILKRYLRKLPNPVITFEIYDPLIKLVRARNMTTRLPLGKDTVLEHEDVSHVVEILNQLPKEHIYLLKVLSVHLEKVMEYKDHNLMGLNNIALVFAPGLIRDHSGEKDILDMKERNYIIAFILEHYKQLFY</sequence>
<accession>A0A8H2ZHE1</accession>
<dbReference type="PANTHER" id="PTHR23176">
    <property type="entry name" value="RHO/RAC/CDC GTPASE-ACTIVATING PROTEIN"/>
    <property type="match status" value="1"/>
</dbReference>
<keyword evidence="5" id="KW-0175">Coiled coil</keyword>
<gene>
    <name evidence="9" type="ORF">KABA2_01S04620</name>
</gene>
<feature type="region of interest" description="Disordered" evidence="6">
    <location>
        <begin position="518"/>
        <end position="549"/>
    </location>
</feature>
<dbReference type="GO" id="GO:0005933">
    <property type="term" value="C:cellular bud"/>
    <property type="evidence" value="ECO:0007669"/>
    <property type="project" value="UniProtKB-ARBA"/>
</dbReference>
<dbReference type="EMBL" id="CAEFZW010000001">
    <property type="protein sequence ID" value="CAB4252039.1"/>
    <property type="molecule type" value="Genomic_DNA"/>
</dbReference>
<dbReference type="CDD" id="cd09394">
    <property type="entry name" value="LIM1_Rga"/>
    <property type="match status" value="1"/>
</dbReference>
<dbReference type="FunFam" id="2.10.110.10:FF:000123">
    <property type="entry name" value="Rho GTPase-activating protein"/>
    <property type="match status" value="1"/>
</dbReference>
<dbReference type="AlphaFoldDB" id="A0A8H2ZHE1"/>
<proteinExistence type="predicted"/>
<dbReference type="CDD" id="cd00159">
    <property type="entry name" value="RhoGAP"/>
    <property type="match status" value="1"/>
</dbReference>
<comment type="caution">
    <text evidence="9">The sequence shown here is derived from an EMBL/GenBank/DDBJ whole genome shotgun (WGS) entry which is preliminary data.</text>
</comment>
<feature type="compositionally biased region" description="Basic and acidic residues" evidence="6">
    <location>
        <begin position="170"/>
        <end position="184"/>
    </location>
</feature>
<dbReference type="Pfam" id="PF00412">
    <property type="entry name" value="LIM"/>
    <property type="match status" value="2"/>
</dbReference>
<dbReference type="InterPro" id="IPR000198">
    <property type="entry name" value="RhoGAP_dom"/>
</dbReference>